<sequence length="61" mass="6899">MNQIVHSGFTEASVNGADRRRQLTLAAQLLADGHYVEPQWMRVQLLDLRDLVEALGLEVRP</sequence>
<evidence type="ECO:0000313" key="2">
    <source>
        <dbReference type="Proteomes" id="UP000198348"/>
    </source>
</evidence>
<dbReference type="AlphaFoldDB" id="A0A238WTH5"/>
<name>A0A238WTH5_9PSEU</name>
<dbReference type="RefSeq" id="WP_089301005.1">
    <property type="nucleotide sequence ID" value="NZ_FZNW01000007.1"/>
</dbReference>
<protein>
    <submittedName>
        <fullName evidence="1">Uncharacterized protein</fullName>
    </submittedName>
</protein>
<reference evidence="1 2" key="1">
    <citation type="submission" date="2017-06" db="EMBL/GenBank/DDBJ databases">
        <authorList>
            <person name="Kim H.J."/>
            <person name="Triplett B.A."/>
        </authorList>
    </citation>
    <scope>NUCLEOTIDE SEQUENCE [LARGE SCALE GENOMIC DNA]</scope>
    <source>
        <strain evidence="1 2">DSM 45207</strain>
    </source>
</reference>
<dbReference type="Proteomes" id="UP000198348">
    <property type="component" value="Unassembled WGS sequence"/>
</dbReference>
<organism evidence="1 2">
    <name type="scientific">Haloechinothrix alba</name>
    <dbReference type="NCBI Taxonomy" id="664784"/>
    <lineage>
        <taxon>Bacteria</taxon>
        <taxon>Bacillati</taxon>
        <taxon>Actinomycetota</taxon>
        <taxon>Actinomycetes</taxon>
        <taxon>Pseudonocardiales</taxon>
        <taxon>Pseudonocardiaceae</taxon>
        <taxon>Haloechinothrix</taxon>
    </lineage>
</organism>
<keyword evidence="2" id="KW-1185">Reference proteome</keyword>
<accession>A0A238WTH5</accession>
<dbReference type="EMBL" id="FZNW01000007">
    <property type="protein sequence ID" value="SNR49703.1"/>
    <property type="molecule type" value="Genomic_DNA"/>
</dbReference>
<evidence type="ECO:0000313" key="1">
    <source>
        <dbReference type="EMBL" id="SNR49703.1"/>
    </source>
</evidence>
<gene>
    <name evidence="1" type="ORF">SAMN06265360_107191</name>
</gene>
<proteinExistence type="predicted"/>